<dbReference type="Pfam" id="PF17329">
    <property type="entry name" value="DUF5367"/>
    <property type="match status" value="1"/>
</dbReference>
<name>A0A0Q1HCC9_9FLAO</name>
<dbReference type="Proteomes" id="UP000050827">
    <property type="component" value="Unassembled WGS sequence"/>
</dbReference>
<feature type="transmembrane region" description="Helical" evidence="1">
    <location>
        <begin position="39"/>
        <end position="57"/>
    </location>
</feature>
<organism evidence="2 3">
    <name type="scientific">Flagellimonas eckloniae</name>
    <dbReference type="NCBI Taxonomy" id="346185"/>
    <lineage>
        <taxon>Bacteria</taxon>
        <taxon>Pseudomonadati</taxon>
        <taxon>Bacteroidota</taxon>
        <taxon>Flavobacteriia</taxon>
        <taxon>Flavobacteriales</taxon>
        <taxon>Flavobacteriaceae</taxon>
        <taxon>Flagellimonas</taxon>
    </lineage>
</organism>
<keyword evidence="1" id="KW-0812">Transmembrane</keyword>
<evidence type="ECO:0000313" key="3">
    <source>
        <dbReference type="Proteomes" id="UP000050827"/>
    </source>
</evidence>
<gene>
    <name evidence="2" type="ORF">AAY42_15520</name>
</gene>
<dbReference type="STRING" id="346185.AAY42_15520"/>
<feature type="transmembrane region" description="Helical" evidence="1">
    <location>
        <begin position="7"/>
        <end position="27"/>
    </location>
</feature>
<dbReference type="EMBL" id="LCTZ01000002">
    <property type="protein sequence ID" value="KQC31143.1"/>
    <property type="molecule type" value="Genomic_DNA"/>
</dbReference>
<feature type="transmembrane region" description="Helical" evidence="1">
    <location>
        <begin position="103"/>
        <end position="122"/>
    </location>
</feature>
<protein>
    <submittedName>
        <fullName evidence="2">Uncharacterized protein</fullName>
    </submittedName>
</protein>
<keyword evidence="1" id="KW-0472">Membrane</keyword>
<dbReference type="OrthoDB" id="840428at2"/>
<dbReference type="RefSeq" id="WP_055396850.1">
    <property type="nucleotide sequence ID" value="NZ_LCTZ01000002.1"/>
</dbReference>
<keyword evidence="1" id="KW-1133">Transmembrane helix</keyword>
<feature type="transmembrane region" description="Helical" evidence="1">
    <location>
        <begin position="69"/>
        <end position="91"/>
    </location>
</feature>
<reference evidence="2 3" key="1">
    <citation type="submission" date="2015-04" db="EMBL/GenBank/DDBJ databases">
        <title>Complete genome of flavobacterium.</title>
        <authorList>
            <person name="Kwon Y.M."/>
            <person name="Kim S.-J."/>
        </authorList>
    </citation>
    <scope>NUCLEOTIDE SEQUENCE [LARGE SCALE GENOMIC DNA]</scope>
    <source>
        <strain evidence="2 3">DK169</strain>
    </source>
</reference>
<proteinExistence type="predicted"/>
<evidence type="ECO:0000313" key="2">
    <source>
        <dbReference type="EMBL" id="KQC31143.1"/>
    </source>
</evidence>
<evidence type="ECO:0000256" key="1">
    <source>
        <dbReference type="SAM" id="Phobius"/>
    </source>
</evidence>
<comment type="caution">
    <text evidence="2">The sequence shown here is derived from an EMBL/GenBank/DDBJ whole genome shotgun (WGS) entry which is preliminary data.</text>
</comment>
<dbReference type="AlphaFoldDB" id="A0A0Q1HCC9"/>
<accession>A0A0Q1HCC9</accession>
<sequence>MKIFRVIAIGTLIWIFGVSLYTLSFYVPVIENPEQQANMVLFIAVLPLVWVGCWLYYNEDRNTNGYSVGLALFLTSAVLDAIITVPFLIIPNGGSYYGFYTDIGFWVIAFEFIAVAILYWYVKVYVKNKK</sequence>
<keyword evidence="3" id="KW-1185">Reference proteome</keyword>
<dbReference type="InterPro" id="IPR020509">
    <property type="entry name" value="Uncharacterised_YnzE"/>
</dbReference>